<organism evidence="3 4">
    <name type="scientific">Pseudosporangium ferrugineum</name>
    <dbReference type="NCBI Taxonomy" id="439699"/>
    <lineage>
        <taxon>Bacteria</taxon>
        <taxon>Bacillati</taxon>
        <taxon>Actinomycetota</taxon>
        <taxon>Actinomycetes</taxon>
        <taxon>Micromonosporales</taxon>
        <taxon>Micromonosporaceae</taxon>
        <taxon>Pseudosporangium</taxon>
    </lineage>
</organism>
<dbReference type="CDD" id="cd24032">
    <property type="entry name" value="ASKHA_NBD_TsaB"/>
    <property type="match status" value="1"/>
</dbReference>
<gene>
    <name evidence="3" type="ORF">CLV70_12410</name>
</gene>
<dbReference type="InterPro" id="IPR022496">
    <property type="entry name" value="T6A_TsaB"/>
</dbReference>
<dbReference type="InterPro" id="IPR000905">
    <property type="entry name" value="Gcp-like_dom"/>
</dbReference>
<dbReference type="SUPFAM" id="SSF53067">
    <property type="entry name" value="Actin-like ATPase domain"/>
    <property type="match status" value="2"/>
</dbReference>
<dbReference type="Proteomes" id="UP000239209">
    <property type="component" value="Unassembled WGS sequence"/>
</dbReference>
<comment type="caution">
    <text evidence="3">The sequence shown here is derived from an EMBL/GenBank/DDBJ whole genome shotgun (WGS) entry which is preliminary data.</text>
</comment>
<feature type="region of interest" description="Disordered" evidence="1">
    <location>
        <begin position="196"/>
        <end position="245"/>
    </location>
</feature>
<reference evidence="3 4" key="1">
    <citation type="submission" date="2018-03" db="EMBL/GenBank/DDBJ databases">
        <title>Genomic Encyclopedia of Archaeal and Bacterial Type Strains, Phase II (KMG-II): from individual species to whole genera.</title>
        <authorList>
            <person name="Goeker M."/>
        </authorList>
    </citation>
    <scope>NUCLEOTIDE SEQUENCE [LARGE SCALE GENOMIC DNA]</scope>
    <source>
        <strain evidence="3 4">DSM 45348</strain>
    </source>
</reference>
<dbReference type="InterPro" id="IPR043129">
    <property type="entry name" value="ATPase_NBD"/>
</dbReference>
<proteinExistence type="predicted"/>
<evidence type="ECO:0000259" key="2">
    <source>
        <dbReference type="Pfam" id="PF00814"/>
    </source>
</evidence>
<evidence type="ECO:0000313" key="4">
    <source>
        <dbReference type="Proteomes" id="UP000239209"/>
    </source>
</evidence>
<feature type="compositionally biased region" description="Basic and acidic residues" evidence="1">
    <location>
        <begin position="204"/>
        <end position="217"/>
    </location>
</feature>
<protein>
    <submittedName>
        <fullName evidence="3">tRNA threonylcarbamoyl adenosine modification protein YeaZ</fullName>
    </submittedName>
</protein>
<dbReference type="Pfam" id="PF00814">
    <property type="entry name" value="TsaD"/>
    <property type="match status" value="1"/>
</dbReference>
<evidence type="ECO:0000313" key="3">
    <source>
        <dbReference type="EMBL" id="PRY20298.1"/>
    </source>
</evidence>
<sequence length="245" mass="24884">MVLVLALDTSTPAVTAALAEVGDGGLAGLGERRTVDPRAHGELLAPQVRAVLAEAGVRPAQLGAIVAGLGPGPFTGLRVGLATAASMGQALGIPAYGICSLDALGRAAGPGRVLVATDARRREVYFATYLDGKRVTDPDVARPADVRVDADRAVGEGAVKYSEVFGIPIDDRVLYPSGEALIALAFDKIRSGGPGEPLTPLYLRRPDAVAPGERKPALSDGAAPGERKPALPGATAPGERKSGSA</sequence>
<evidence type="ECO:0000256" key="1">
    <source>
        <dbReference type="SAM" id="MobiDB-lite"/>
    </source>
</evidence>
<name>A0A2T0RGK6_9ACTN</name>
<dbReference type="Gene3D" id="3.30.420.40">
    <property type="match status" value="2"/>
</dbReference>
<dbReference type="AlphaFoldDB" id="A0A2T0RGK6"/>
<dbReference type="GO" id="GO:0002949">
    <property type="term" value="P:tRNA threonylcarbamoyladenosine modification"/>
    <property type="evidence" value="ECO:0007669"/>
    <property type="project" value="InterPro"/>
</dbReference>
<keyword evidence="4" id="KW-1185">Reference proteome</keyword>
<dbReference type="EMBL" id="PVZG01000024">
    <property type="protein sequence ID" value="PRY20298.1"/>
    <property type="molecule type" value="Genomic_DNA"/>
</dbReference>
<accession>A0A2T0RGK6</accession>
<dbReference type="NCBIfam" id="TIGR03725">
    <property type="entry name" value="T6A_YeaZ"/>
    <property type="match status" value="1"/>
</dbReference>
<feature type="domain" description="Gcp-like" evidence="2">
    <location>
        <begin position="38"/>
        <end position="164"/>
    </location>
</feature>